<reference evidence="2" key="1">
    <citation type="submission" date="2023-10" db="EMBL/GenBank/DDBJ databases">
        <authorList>
            <person name="Hackl T."/>
        </authorList>
    </citation>
    <scope>NUCLEOTIDE SEQUENCE</scope>
</reference>
<dbReference type="Proteomes" id="UP001295740">
    <property type="component" value="Unassembled WGS sequence"/>
</dbReference>
<dbReference type="AlphaFoldDB" id="A0AAI8VTK6"/>
<name>A0AAI8VTK6_9PEZI</name>
<dbReference type="Gene3D" id="3.40.50.880">
    <property type="match status" value="1"/>
</dbReference>
<keyword evidence="3" id="KW-1185">Reference proteome</keyword>
<accession>A0AAI8VTK6</accession>
<organism evidence="2 3">
    <name type="scientific">Anthostomella pinea</name>
    <dbReference type="NCBI Taxonomy" id="933095"/>
    <lineage>
        <taxon>Eukaryota</taxon>
        <taxon>Fungi</taxon>
        <taxon>Dikarya</taxon>
        <taxon>Ascomycota</taxon>
        <taxon>Pezizomycotina</taxon>
        <taxon>Sordariomycetes</taxon>
        <taxon>Xylariomycetidae</taxon>
        <taxon>Xylariales</taxon>
        <taxon>Xylariaceae</taxon>
        <taxon>Anthostomella</taxon>
    </lineage>
</organism>
<dbReference type="PANTHER" id="PTHR40469">
    <property type="entry name" value="SECRETED GLYCOSYL HYDROLASE"/>
    <property type="match status" value="1"/>
</dbReference>
<dbReference type="InterPro" id="IPR029062">
    <property type="entry name" value="Class_I_gatase-like"/>
</dbReference>
<gene>
    <name evidence="2" type="ORF">KHLLAP_LOCUS10963</name>
</gene>
<evidence type="ECO:0000313" key="3">
    <source>
        <dbReference type="Proteomes" id="UP001295740"/>
    </source>
</evidence>
<dbReference type="InterPro" id="IPR029010">
    <property type="entry name" value="ThuA-like"/>
</dbReference>
<dbReference type="SUPFAM" id="SSF52317">
    <property type="entry name" value="Class I glutamine amidotransferase-like"/>
    <property type="match status" value="1"/>
</dbReference>
<dbReference type="Pfam" id="PF06283">
    <property type="entry name" value="ThuA"/>
    <property type="match status" value="1"/>
</dbReference>
<comment type="caution">
    <text evidence="2">The sequence shown here is derived from an EMBL/GenBank/DDBJ whole genome shotgun (WGS) entry which is preliminary data.</text>
</comment>
<protein>
    <submittedName>
        <fullName evidence="2">Uu.00g133040.m01.CDS01</fullName>
    </submittedName>
</protein>
<proteinExistence type="predicted"/>
<evidence type="ECO:0000259" key="1">
    <source>
        <dbReference type="Pfam" id="PF06283"/>
    </source>
</evidence>
<feature type="domain" description="ThuA-like" evidence="1">
    <location>
        <begin position="8"/>
        <end position="220"/>
    </location>
</feature>
<evidence type="ECO:0000313" key="2">
    <source>
        <dbReference type="EMBL" id="CAJ2510495.1"/>
    </source>
</evidence>
<dbReference type="EMBL" id="CAUWAG010000016">
    <property type="protein sequence ID" value="CAJ2510495.1"/>
    <property type="molecule type" value="Genomic_DNA"/>
</dbReference>
<sequence length="224" mass="24893">METRSRFRVLVLSKTAGYRHESIPAGIEGIKKVGASGKFTVDASEDSTLISVDHLRRYAVVVFLQTSGDFLNQEQLGALKTYMKNGGGFVGIHCAASAMFTEPWYGELIGAIFTDHPEPQKVVVRVEKGNHCIVAGHPEEFAWLDEWYNFRANPSRDKVTVLLSIDEKGYEGGKMGDDHPLAWCQEIDGGRSFYTALGHFSEAYEDDKFMNHVLNGILWAAGMV</sequence>
<dbReference type="PANTHER" id="PTHR40469:SF2">
    <property type="entry name" value="GALACTOSE-BINDING DOMAIN-LIKE SUPERFAMILY PROTEIN"/>
    <property type="match status" value="1"/>
</dbReference>